<dbReference type="InterPro" id="IPR058624">
    <property type="entry name" value="MdtA-like_HH"/>
</dbReference>
<dbReference type="Pfam" id="PF25917">
    <property type="entry name" value="BSH_RND"/>
    <property type="match status" value="1"/>
</dbReference>
<dbReference type="Gene3D" id="1.10.287.470">
    <property type="entry name" value="Helix hairpin bin"/>
    <property type="match status" value="1"/>
</dbReference>
<dbReference type="Gene3D" id="2.40.50.100">
    <property type="match status" value="1"/>
</dbReference>
<dbReference type="Pfam" id="PF25876">
    <property type="entry name" value="HH_MFP_RND"/>
    <property type="match status" value="1"/>
</dbReference>
<feature type="domain" description="Multidrug resistance protein MdtA-like barrel-sandwich hybrid" evidence="6">
    <location>
        <begin position="59"/>
        <end position="192"/>
    </location>
</feature>
<protein>
    <submittedName>
        <fullName evidence="9">Efflux RND transporter periplasmic adaptor subunit</fullName>
    </submittedName>
</protein>
<accession>A0ABS9KTT5</accession>
<comment type="subcellular location">
    <subcellularLocation>
        <location evidence="1">Cell envelope</location>
    </subcellularLocation>
</comment>
<evidence type="ECO:0000313" key="9">
    <source>
        <dbReference type="EMBL" id="MCG2615740.1"/>
    </source>
</evidence>
<keyword evidence="4" id="KW-0732">Signal</keyword>
<name>A0ABS9KTT5_9BACT</name>
<dbReference type="Gene3D" id="2.40.30.170">
    <property type="match status" value="1"/>
</dbReference>
<feature type="chain" id="PRO_5046662148" evidence="4">
    <location>
        <begin position="23"/>
        <end position="374"/>
    </location>
</feature>
<feature type="signal peptide" evidence="4">
    <location>
        <begin position="1"/>
        <end position="22"/>
    </location>
</feature>
<reference evidence="9" key="1">
    <citation type="submission" date="2022-01" db="EMBL/GenBank/DDBJ databases">
        <authorList>
            <person name="Jo J.-H."/>
            <person name="Im W.-T."/>
        </authorList>
    </citation>
    <scope>NUCLEOTIDE SEQUENCE</scope>
    <source>
        <strain evidence="9">NA20</strain>
    </source>
</reference>
<dbReference type="Proteomes" id="UP001165367">
    <property type="component" value="Unassembled WGS sequence"/>
</dbReference>
<evidence type="ECO:0000256" key="3">
    <source>
        <dbReference type="SAM" id="Coils"/>
    </source>
</evidence>
<organism evidence="9 10">
    <name type="scientific">Terrimonas ginsenosidimutans</name>
    <dbReference type="NCBI Taxonomy" id="2908004"/>
    <lineage>
        <taxon>Bacteria</taxon>
        <taxon>Pseudomonadati</taxon>
        <taxon>Bacteroidota</taxon>
        <taxon>Chitinophagia</taxon>
        <taxon>Chitinophagales</taxon>
        <taxon>Chitinophagaceae</taxon>
        <taxon>Terrimonas</taxon>
    </lineage>
</organism>
<dbReference type="PANTHER" id="PTHR30158:SF23">
    <property type="entry name" value="MULTIDRUG RESISTANCE PROTEIN MEXA"/>
    <property type="match status" value="1"/>
</dbReference>
<evidence type="ECO:0000256" key="4">
    <source>
        <dbReference type="SAM" id="SignalP"/>
    </source>
</evidence>
<evidence type="ECO:0000259" key="5">
    <source>
        <dbReference type="Pfam" id="PF25876"/>
    </source>
</evidence>
<dbReference type="InterPro" id="IPR058626">
    <property type="entry name" value="MdtA-like_b-barrel"/>
</dbReference>
<comment type="caution">
    <text evidence="9">The sequence shown here is derived from an EMBL/GenBank/DDBJ whole genome shotgun (WGS) entry which is preliminary data.</text>
</comment>
<evidence type="ECO:0000259" key="7">
    <source>
        <dbReference type="Pfam" id="PF25944"/>
    </source>
</evidence>
<dbReference type="Pfam" id="PF25967">
    <property type="entry name" value="RND-MFP_C"/>
    <property type="match status" value="1"/>
</dbReference>
<dbReference type="PROSITE" id="PS51257">
    <property type="entry name" value="PROKAR_LIPOPROTEIN"/>
    <property type="match status" value="1"/>
</dbReference>
<gene>
    <name evidence="9" type="ORF">LZZ85_15680</name>
</gene>
<feature type="domain" description="Multidrug resistance protein MdtA-like C-terminal permuted SH3" evidence="8">
    <location>
        <begin position="291"/>
        <end position="350"/>
    </location>
</feature>
<feature type="domain" description="Multidrug resistance protein MdtA-like alpha-helical hairpin" evidence="5">
    <location>
        <begin position="97"/>
        <end position="167"/>
    </location>
</feature>
<dbReference type="Pfam" id="PF25944">
    <property type="entry name" value="Beta-barrel_RND"/>
    <property type="match status" value="1"/>
</dbReference>
<keyword evidence="10" id="KW-1185">Reference proteome</keyword>
<evidence type="ECO:0000259" key="8">
    <source>
        <dbReference type="Pfam" id="PF25967"/>
    </source>
</evidence>
<evidence type="ECO:0000256" key="1">
    <source>
        <dbReference type="ARBA" id="ARBA00004196"/>
    </source>
</evidence>
<dbReference type="InterPro" id="IPR006143">
    <property type="entry name" value="RND_pump_MFP"/>
</dbReference>
<feature type="coiled-coil region" evidence="3">
    <location>
        <begin position="98"/>
        <end position="156"/>
    </location>
</feature>
<dbReference type="EMBL" id="JAKLTR010000010">
    <property type="protein sequence ID" value="MCG2615740.1"/>
    <property type="molecule type" value="Genomic_DNA"/>
</dbReference>
<comment type="similarity">
    <text evidence="2">Belongs to the membrane fusion protein (MFP) (TC 8.A.1) family.</text>
</comment>
<evidence type="ECO:0000256" key="2">
    <source>
        <dbReference type="ARBA" id="ARBA00009477"/>
    </source>
</evidence>
<dbReference type="PANTHER" id="PTHR30158">
    <property type="entry name" value="ACRA/E-RELATED COMPONENT OF DRUG EFFLUX TRANSPORTER"/>
    <property type="match status" value="1"/>
</dbReference>
<sequence length="374" mass="41067">MRFLLYLAVISSFIIAGCSAKANKPDASEEIELPVLQIDARDTLLQRSYVANINAFQNTELRAKVPGYLDRILVDEGTFVKKGQVLFALNDAEYKVQLSEASAVLASARAEVKMAQVEMTRVEGLVNKNIVTRSELDLAKAKLSAAEAKVQEAVAREEKAKIGLSQTMVRAPFSGIIDRIPLKVGSLITEGTLLTTLSDVHSVHVYFNVSENEYLQFVRSGGMKENAGQEIRLELSDGSDYPHSGKIETMEGEIDKETGSIAFRAGFPNPDNILKHGASGKIVLKSSVSGAILIPQRSVFEIQDKNYVFVLNKDNKVNMRSIEADTRLEDLIVVKSGLKNGDRIVYEGVQNVREGNTVKPRLLSFNTLLGIPPK</sequence>
<keyword evidence="3" id="KW-0175">Coiled coil</keyword>
<feature type="domain" description="Multidrug resistance protein MdtA-like beta-barrel" evidence="7">
    <location>
        <begin position="203"/>
        <end position="277"/>
    </location>
</feature>
<dbReference type="Gene3D" id="2.40.420.20">
    <property type="match status" value="1"/>
</dbReference>
<dbReference type="InterPro" id="IPR058627">
    <property type="entry name" value="MdtA-like_C"/>
</dbReference>
<dbReference type="InterPro" id="IPR058625">
    <property type="entry name" value="MdtA-like_BSH"/>
</dbReference>
<dbReference type="SUPFAM" id="SSF111369">
    <property type="entry name" value="HlyD-like secretion proteins"/>
    <property type="match status" value="1"/>
</dbReference>
<dbReference type="RefSeq" id="WP_237873842.1">
    <property type="nucleotide sequence ID" value="NZ_JAKLTR010000010.1"/>
</dbReference>
<evidence type="ECO:0000259" key="6">
    <source>
        <dbReference type="Pfam" id="PF25917"/>
    </source>
</evidence>
<proteinExistence type="inferred from homology"/>
<dbReference type="NCBIfam" id="TIGR01730">
    <property type="entry name" value="RND_mfp"/>
    <property type="match status" value="1"/>
</dbReference>
<evidence type="ECO:0000313" key="10">
    <source>
        <dbReference type="Proteomes" id="UP001165367"/>
    </source>
</evidence>